<dbReference type="HOGENOM" id="CLU_3249620_0_0_9"/>
<evidence type="ECO:0000313" key="3">
    <source>
        <dbReference type="Proteomes" id="UP000013523"/>
    </source>
</evidence>
<dbReference type="EMBL" id="CP003261">
    <property type="protein sequence ID" value="AGK98179.1"/>
    <property type="molecule type" value="Genomic_DNA"/>
</dbReference>
<keyword evidence="1" id="KW-1133">Transmembrane helix</keyword>
<sequence length="42" mass="4975">MKHNLEYINLVLDIIVNFSILYPIIKKAVKELIKKKSYITIN</sequence>
<protein>
    <submittedName>
        <fullName evidence="2">Uncharacterized protein</fullName>
    </submittedName>
</protein>
<reference evidence="2 3" key="1">
    <citation type="submission" date="2012-01" db="EMBL/GenBank/DDBJ databases">
        <title>Complete sequence of chromosome of Clostridium pasteurianum BC1.</title>
        <authorList>
            <consortium name="US DOE Joint Genome Institute"/>
            <person name="Lucas S."/>
            <person name="Han J."/>
            <person name="Lapidus A."/>
            <person name="Cheng J.-F."/>
            <person name="Goodwin L."/>
            <person name="Pitluck S."/>
            <person name="Peters L."/>
            <person name="Mikhailova N."/>
            <person name="Teshima H."/>
            <person name="Detter J.C."/>
            <person name="Han C."/>
            <person name="Tapia R."/>
            <person name="Land M."/>
            <person name="Hauser L."/>
            <person name="Kyrpides N."/>
            <person name="Ivanova N."/>
            <person name="Pagani I."/>
            <person name="Dunn J."/>
            <person name="Taghavi S."/>
            <person name="Francis A."/>
            <person name="van der Lelie D."/>
            <person name="Woyke T."/>
        </authorList>
    </citation>
    <scope>NUCLEOTIDE SEQUENCE [LARGE SCALE GENOMIC DNA]</scope>
    <source>
        <strain evidence="2 3">BC1</strain>
    </source>
</reference>
<accession>R4KCC4</accession>
<feature type="transmembrane region" description="Helical" evidence="1">
    <location>
        <begin position="6"/>
        <end position="25"/>
    </location>
</feature>
<dbReference type="Proteomes" id="UP000013523">
    <property type="component" value="Chromosome"/>
</dbReference>
<gene>
    <name evidence="2" type="ORF">Clopa_3383</name>
</gene>
<dbReference type="AlphaFoldDB" id="R4KCC4"/>
<dbReference type="STRING" id="86416.Clopa_3383"/>
<keyword evidence="1" id="KW-0812">Transmembrane</keyword>
<keyword evidence="1" id="KW-0472">Membrane</keyword>
<evidence type="ECO:0000256" key="1">
    <source>
        <dbReference type="SAM" id="Phobius"/>
    </source>
</evidence>
<evidence type="ECO:0000313" key="2">
    <source>
        <dbReference type="EMBL" id="AGK98179.1"/>
    </source>
</evidence>
<name>R4KCC4_CLOPA</name>
<organism evidence="2 3">
    <name type="scientific">Clostridium pasteurianum BC1</name>
    <dbReference type="NCBI Taxonomy" id="86416"/>
    <lineage>
        <taxon>Bacteria</taxon>
        <taxon>Bacillati</taxon>
        <taxon>Bacillota</taxon>
        <taxon>Clostridia</taxon>
        <taxon>Eubacteriales</taxon>
        <taxon>Clostridiaceae</taxon>
        <taxon>Clostridium</taxon>
    </lineage>
</organism>
<keyword evidence="3" id="KW-1185">Reference proteome</keyword>
<dbReference type="KEGG" id="cpas:Clopa_3383"/>
<proteinExistence type="predicted"/>